<dbReference type="InterPro" id="IPR011006">
    <property type="entry name" value="CheY-like_superfamily"/>
</dbReference>
<organism evidence="7 8">
    <name type="scientific">Paenibacillus piri</name>
    <dbReference type="NCBI Taxonomy" id="2547395"/>
    <lineage>
        <taxon>Bacteria</taxon>
        <taxon>Bacillati</taxon>
        <taxon>Bacillota</taxon>
        <taxon>Bacilli</taxon>
        <taxon>Bacillales</taxon>
        <taxon>Paenibacillaceae</taxon>
        <taxon>Paenibacillus</taxon>
    </lineage>
</organism>
<evidence type="ECO:0000256" key="2">
    <source>
        <dbReference type="ARBA" id="ARBA00023125"/>
    </source>
</evidence>
<dbReference type="InterPro" id="IPR009057">
    <property type="entry name" value="Homeodomain-like_sf"/>
</dbReference>
<evidence type="ECO:0000313" key="8">
    <source>
        <dbReference type="Proteomes" id="UP000295636"/>
    </source>
</evidence>
<dbReference type="InterPro" id="IPR001789">
    <property type="entry name" value="Sig_transdc_resp-reg_receiver"/>
</dbReference>
<evidence type="ECO:0000256" key="1">
    <source>
        <dbReference type="ARBA" id="ARBA00023015"/>
    </source>
</evidence>
<dbReference type="SUPFAM" id="SSF46689">
    <property type="entry name" value="Homeodomain-like"/>
    <property type="match status" value="2"/>
</dbReference>
<gene>
    <name evidence="7" type="ORF">E1757_02920</name>
</gene>
<dbReference type="SMART" id="SM00342">
    <property type="entry name" value="HTH_ARAC"/>
    <property type="match status" value="1"/>
</dbReference>
<feature type="modified residue" description="4-aspartylphosphate" evidence="4">
    <location>
        <position position="95"/>
    </location>
</feature>
<reference evidence="7 8" key="1">
    <citation type="submission" date="2019-03" db="EMBL/GenBank/DDBJ databases">
        <title>This is whole genome sequence of Paenibacillus sp MS74 strain.</title>
        <authorList>
            <person name="Trinh H.N."/>
        </authorList>
    </citation>
    <scope>NUCLEOTIDE SEQUENCE [LARGE SCALE GENOMIC DNA]</scope>
    <source>
        <strain evidence="7 8">MS74</strain>
    </source>
</reference>
<keyword evidence="3" id="KW-0804">Transcription</keyword>
<dbReference type="EMBL" id="SMRT01000001">
    <property type="protein sequence ID" value="TDG00595.1"/>
    <property type="molecule type" value="Genomic_DNA"/>
</dbReference>
<feature type="domain" description="HTH araC/xylS-type" evidence="5">
    <location>
        <begin position="470"/>
        <end position="568"/>
    </location>
</feature>
<accession>A0A4V2ZUD8</accession>
<dbReference type="SMART" id="SM00448">
    <property type="entry name" value="REC"/>
    <property type="match status" value="1"/>
</dbReference>
<dbReference type="OrthoDB" id="9794370at2"/>
<dbReference type="PANTHER" id="PTHR43280:SF34">
    <property type="entry name" value="ARAC-FAMILY TRANSCRIPTIONAL REGULATOR"/>
    <property type="match status" value="1"/>
</dbReference>
<evidence type="ECO:0000259" key="6">
    <source>
        <dbReference type="PROSITE" id="PS50110"/>
    </source>
</evidence>
<dbReference type="Proteomes" id="UP000295636">
    <property type="component" value="Unassembled WGS sequence"/>
</dbReference>
<dbReference type="GO" id="GO:0000160">
    <property type="term" value="P:phosphorelay signal transduction system"/>
    <property type="evidence" value="ECO:0007669"/>
    <property type="project" value="InterPro"/>
</dbReference>
<dbReference type="GO" id="GO:0043565">
    <property type="term" value="F:sequence-specific DNA binding"/>
    <property type="evidence" value="ECO:0007669"/>
    <property type="project" value="InterPro"/>
</dbReference>
<protein>
    <submittedName>
        <fullName evidence="7">Response regulator</fullName>
    </submittedName>
</protein>
<dbReference type="PANTHER" id="PTHR43280">
    <property type="entry name" value="ARAC-FAMILY TRANSCRIPTIONAL REGULATOR"/>
    <property type="match status" value="1"/>
</dbReference>
<sequence length="576" mass="65836">MCMNGSSCITASATAWRFSATRVFLRQLKFPFHCARGRLMKLNVLIADDELLMRNRLRSMIAWEKMGYSLCGEASNGAEAERMIDELQPEIVILDIHMPLVDGVCIAKSLHDRRRFSKFIVLSSYDNFDYVRDTMSYGAIDYLLKHRLDPPTLLEALHKTRERIRLEAANHREKETAFKFRDMYSPMLTQKMIHDLILGIGQIKEEGYEHLKASFSPHLSRNMLLLVLQIDRIEAVAEKQSEEETASMIRTIHQLCKQAIGELRHGYVTYMDKGRFALLLSFADVKSEHAIFQTVFTFRQRLEQTLKMYLNLSAVIGQSGLFHALGEVASRYQSAVRQMYEVSGSALRIRLHDQPLPAMTIRQEKGLLASIDELDAPGMEQVVKSLFRSGALAGDDAQLHMLVNELMHIAVKVCARSGLEAGWIRSVWTSVLQMEPEPERVRDQLIATFARLIAQLEQSAGAKRVSKYVGEAIHYVKSNYNKNISLEETAGQIKISPAYLSKLFKDEMNVPFTEYLNQVRIEASRKLIEHGSFKVKDLFETVGFNNYSYFIKVFKEIVGMTPHIYSKKRNGRRSSS</sequence>
<keyword evidence="4" id="KW-0597">Phosphoprotein</keyword>
<evidence type="ECO:0000256" key="3">
    <source>
        <dbReference type="ARBA" id="ARBA00023163"/>
    </source>
</evidence>
<dbReference type="GO" id="GO:0003700">
    <property type="term" value="F:DNA-binding transcription factor activity"/>
    <property type="evidence" value="ECO:0007669"/>
    <property type="project" value="InterPro"/>
</dbReference>
<dbReference type="SUPFAM" id="SSF52172">
    <property type="entry name" value="CheY-like"/>
    <property type="match status" value="1"/>
</dbReference>
<dbReference type="PROSITE" id="PS50110">
    <property type="entry name" value="RESPONSE_REGULATORY"/>
    <property type="match status" value="1"/>
</dbReference>
<name>A0A4V2ZUD8_9BACL</name>
<keyword evidence="8" id="KW-1185">Reference proteome</keyword>
<keyword evidence="2" id="KW-0238">DNA-binding</keyword>
<dbReference type="Gene3D" id="1.10.10.60">
    <property type="entry name" value="Homeodomain-like"/>
    <property type="match status" value="2"/>
</dbReference>
<proteinExistence type="predicted"/>
<dbReference type="Pfam" id="PF00072">
    <property type="entry name" value="Response_reg"/>
    <property type="match status" value="1"/>
</dbReference>
<dbReference type="AlphaFoldDB" id="A0A4V2ZUD8"/>
<evidence type="ECO:0000313" key="7">
    <source>
        <dbReference type="EMBL" id="TDG00595.1"/>
    </source>
</evidence>
<dbReference type="CDD" id="cd17536">
    <property type="entry name" value="REC_YesN-like"/>
    <property type="match status" value="1"/>
</dbReference>
<dbReference type="Pfam" id="PF12833">
    <property type="entry name" value="HTH_18"/>
    <property type="match status" value="1"/>
</dbReference>
<feature type="domain" description="Response regulatory" evidence="6">
    <location>
        <begin position="43"/>
        <end position="160"/>
    </location>
</feature>
<evidence type="ECO:0000259" key="5">
    <source>
        <dbReference type="PROSITE" id="PS01124"/>
    </source>
</evidence>
<dbReference type="PROSITE" id="PS01124">
    <property type="entry name" value="HTH_ARAC_FAMILY_2"/>
    <property type="match status" value="1"/>
</dbReference>
<dbReference type="Gene3D" id="3.40.50.2300">
    <property type="match status" value="1"/>
</dbReference>
<comment type="caution">
    <text evidence="7">The sequence shown here is derived from an EMBL/GenBank/DDBJ whole genome shotgun (WGS) entry which is preliminary data.</text>
</comment>
<evidence type="ECO:0000256" key="4">
    <source>
        <dbReference type="PROSITE-ProRule" id="PRU00169"/>
    </source>
</evidence>
<keyword evidence="1" id="KW-0805">Transcription regulation</keyword>
<dbReference type="InterPro" id="IPR018060">
    <property type="entry name" value="HTH_AraC"/>
</dbReference>